<dbReference type="PANTHER" id="PTHR13479:SF40">
    <property type="entry name" value="SMALL RIBOSOMAL SUBUNIT PROTEIN BS18M"/>
    <property type="match status" value="1"/>
</dbReference>
<evidence type="ECO:0000313" key="8">
    <source>
        <dbReference type="EMBL" id="PRW57722.1"/>
    </source>
</evidence>
<dbReference type="AlphaFoldDB" id="A0A2P6TUH5"/>
<dbReference type="InterPro" id="IPR001648">
    <property type="entry name" value="Ribosomal_bS18"/>
</dbReference>
<dbReference type="SUPFAM" id="SSF46911">
    <property type="entry name" value="Ribosomal protein S18"/>
    <property type="match status" value="1"/>
</dbReference>
<dbReference type="PANTHER" id="PTHR13479">
    <property type="entry name" value="30S RIBOSOMAL PROTEIN S18"/>
    <property type="match status" value="1"/>
</dbReference>
<comment type="subunit">
    <text evidence="2">Part of the 30S ribosomal subunit.</text>
</comment>
<sequence length="323" mass="34092">MLRAAAQQLVRAAGAAGALSGTLEAASGLRGTGPALTLTSLRHFSAAEPPSSSGASDGSAGAGQGSGRPASKEWRTWVDAKLDSKLEALGQQDVTEKAAAAAAEADAAPAAAASQPAEKRAKGWELEQQIYSIIAPPRPEQDATLPEGVTSYGQLAMASDAPRFVRASANVADISPQRLHPTRLFFPRTAYAPSDLDPYKTTAAAAAGSFEEEVEVVPRAAEVGRYADYKNAPLLASFLSESGKLPLRSRTHLRAKLHRHLSRQVKIARQMAILSPTERWRSENAPDAAAVAAARAARKQHTGHGPQRGQQQHQPKQKQRPAA</sequence>
<keyword evidence="5" id="KW-0687">Ribonucleoprotein</keyword>
<dbReference type="Gene3D" id="4.10.640.10">
    <property type="entry name" value="Ribosomal protein S18"/>
    <property type="match status" value="1"/>
</dbReference>
<dbReference type="Proteomes" id="UP000239899">
    <property type="component" value="Unassembled WGS sequence"/>
</dbReference>
<feature type="compositionally biased region" description="Low complexity" evidence="7">
    <location>
        <begin position="285"/>
        <end position="295"/>
    </location>
</feature>
<accession>A0A2P6TUH5</accession>
<evidence type="ECO:0000256" key="7">
    <source>
        <dbReference type="SAM" id="MobiDB-lite"/>
    </source>
</evidence>
<dbReference type="GO" id="GO:0006412">
    <property type="term" value="P:translation"/>
    <property type="evidence" value="ECO:0007669"/>
    <property type="project" value="InterPro"/>
</dbReference>
<evidence type="ECO:0000256" key="6">
    <source>
        <dbReference type="ARBA" id="ARBA00035266"/>
    </source>
</evidence>
<gene>
    <name evidence="8" type="ORF">C2E21_3628</name>
</gene>
<keyword evidence="4" id="KW-0689">Ribosomal protein</keyword>
<evidence type="ECO:0000256" key="5">
    <source>
        <dbReference type="ARBA" id="ARBA00023274"/>
    </source>
</evidence>
<dbReference type="EMBL" id="LHPG02000006">
    <property type="protein sequence ID" value="PRW57722.1"/>
    <property type="molecule type" value="Genomic_DNA"/>
</dbReference>
<name>A0A2P6TUH5_CHLSO</name>
<keyword evidence="3" id="KW-0694">RNA-binding</keyword>
<keyword evidence="9" id="KW-1185">Reference proteome</keyword>
<evidence type="ECO:0000313" key="9">
    <source>
        <dbReference type="Proteomes" id="UP000239899"/>
    </source>
</evidence>
<proteinExistence type="inferred from homology"/>
<dbReference type="OrthoDB" id="21463at2759"/>
<feature type="region of interest" description="Disordered" evidence="7">
    <location>
        <begin position="46"/>
        <end position="72"/>
    </location>
</feature>
<comment type="caution">
    <text evidence="8">The sequence shown here is derived from an EMBL/GenBank/DDBJ whole genome shotgun (WGS) entry which is preliminary data.</text>
</comment>
<evidence type="ECO:0000256" key="3">
    <source>
        <dbReference type="ARBA" id="ARBA00022884"/>
    </source>
</evidence>
<feature type="region of interest" description="Disordered" evidence="7">
    <location>
        <begin position="278"/>
        <end position="323"/>
    </location>
</feature>
<organism evidence="8 9">
    <name type="scientific">Chlorella sorokiniana</name>
    <name type="common">Freshwater green alga</name>
    <dbReference type="NCBI Taxonomy" id="3076"/>
    <lineage>
        <taxon>Eukaryota</taxon>
        <taxon>Viridiplantae</taxon>
        <taxon>Chlorophyta</taxon>
        <taxon>core chlorophytes</taxon>
        <taxon>Trebouxiophyceae</taxon>
        <taxon>Chlorellales</taxon>
        <taxon>Chlorellaceae</taxon>
        <taxon>Chlorella clade</taxon>
        <taxon>Chlorella</taxon>
    </lineage>
</organism>
<dbReference type="GO" id="GO:0005763">
    <property type="term" value="C:mitochondrial small ribosomal subunit"/>
    <property type="evidence" value="ECO:0007669"/>
    <property type="project" value="TreeGrafter"/>
</dbReference>
<comment type="similarity">
    <text evidence="1">Belongs to the bacterial ribosomal protein bS18 family.</text>
</comment>
<dbReference type="Pfam" id="PF01084">
    <property type="entry name" value="Ribosomal_S18"/>
    <property type="match status" value="1"/>
</dbReference>
<protein>
    <recommendedName>
        <fullName evidence="6">Small ribosomal subunit protein bS18c</fullName>
    </recommendedName>
</protein>
<feature type="compositionally biased region" description="Low complexity" evidence="7">
    <location>
        <begin position="46"/>
        <end position="59"/>
    </location>
</feature>
<evidence type="ECO:0000256" key="1">
    <source>
        <dbReference type="ARBA" id="ARBA00005589"/>
    </source>
</evidence>
<dbReference type="STRING" id="3076.A0A2P6TUH5"/>
<dbReference type="InterPro" id="IPR036870">
    <property type="entry name" value="Ribosomal_bS18_sf"/>
</dbReference>
<dbReference type="GO" id="GO:0070181">
    <property type="term" value="F:small ribosomal subunit rRNA binding"/>
    <property type="evidence" value="ECO:0007669"/>
    <property type="project" value="TreeGrafter"/>
</dbReference>
<reference evidence="8 9" key="1">
    <citation type="journal article" date="2018" name="Plant J.">
        <title>Genome sequences of Chlorella sorokiniana UTEX 1602 and Micractinium conductrix SAG 241.80: implications to maltose excretion by a green alga.</title>
        <authorList>
            <person name="Arriola M.B."/>
            <person name="Velmurugan N."/>
            <person name="Zhang Y."/>
            <person name="Plunkett M.H."/>
            <person name="Hondzo H."/>
            <person name="Barney B.M."/>
        </authorList>
    </citation>
    <scope>NUCLEOTIDE SEQUENCE [LARGE SCALE GENOMIC DNA]</scope>
    <source>
        <strain evidence="9">UTEX 1602</strain>
    </source>
</reference>
<dbReference type="GO" id="GO:0003735">
    <property type="term" value="F:structural constituent of ribosome"/>
    <property type="evidence" value="ECO:0007669"/>
    <property type="project" value="InterPro"/>
</dbReference>
<evidence type="ECO:0000256" key="2">
    <source>
        <dbReference type="ARBA" id="ARBA00011458"/>
    </source>
</evidence>
<evidence type="ECO:0000256" key="4">
    <source>
        <dbReference type="ARBA" id="ARBA00022980"/>
    </source>
</evidence>
<feature type="compositionally biased region" description="Low complexity" evidence="7">
    <location>
        <begin position="303"/>
        <end position="314"/>
    </location>
</feature>